<keyword evidence="2 6" id="KW-0597">Phosphoprotein</keyword>
<evidence type="ECO:0000313" key="14">
    <source>
        <dbReference type="Proteomes" id="UP000190750"/>
    </source>
</evidence>
<comment type="similarity">
    <text evidence="1 6 7">Belongs to the phosphohexose mutase family.</text>
</comment>
<gene>
    <name evidence="6" type="primary">glmM</name>
    <name evidence="13" type="ORF">RF819_00915</name>
</gene>
<dbReference type="InterPro" id="IPR005843">
    <property type="entry name" value="A-D-PHexomutase_C"/>
</dbReference>
<dbReference type="RefSeq" id="WP_078363233.1">
    <property type="nucleotide sequence ID" value="NZ_MTJN01000002.1"/>
</dbReference>
<evidence type="ECO:0000256" key="5">
    <source>
        <dbReference type="ARBA" id="ARBA00023235"/>
    </source>
</evidence>
<dbReference type="SUPFAM" id="SSF53738">
    <property type="entry name" value="Phosphoglucomutase, first 3 domains"/>
    <property type="match status" value="3"/>
</dbReference>
<dbReference type="EMBL" id="MTJN01000002">
    <property type="protein sequence ID" value="OOV05455.1"/>
    <property type="molecule type" value="Genomic_DNA"/>
</dbReference>
<dbReference type="PANTHER" id="PTHR42946">
    <property type="entry name" value="PHOSPHOHEXOSE MUTASE"/>
    <property type="match status" value="1"/>
</dbReference>
<dbReference type="FunFam" id="3.40.120.10:FF:000003">
    <property type="entry name" value="Phosphoglucosamine mutase"/>
    <property type="match status" value="1"/>
</dbReference>
<evidence type="ECO:0000256" key="2">
    <source>
        <dbReference type="ARBA" id="ARBA00022553"/>
    </source>
</evidence>
<dbReference type="Pfam" id="PF00408">
    <property type="entry name" value="PGM_PMM_IV"/>
    <property type="match status" value="1"/>
</dbReference>
<dbReference type="InterPro" id="IPR005844">
    <property type="entry name" value="A-D-PHexomutase_a/b/a-I"/>
</dbReference>
<dbReference type="PROSITE" id="PS00710">
    <property type="entry name" value="PGM_PMM"/>
    <property type="match status" value="1"/>
</dbReference>
<evidence type="ECO:0000256" key="8">
    <source>
        <dbReference type="RuleBase" id="RU004327"/>
    </source>
</evidence>
<keyword evidence="14" id="KW-1185">Reference proteome</keyword>
<dbReference type="Gene3D" id="3.30.310.50">
    <property type="entry name" value="Alpha-D-phosphohexomutase, C-terminal domain"/>
    <property type="match status" value="1"/>
</dbReference>
<dbReference type="GO" id="GO:0009252">
    <property type="term" value="P:peptidoglycan biosynthetic process"/>
    <property type="evidence" value="ECO:0007669"/>
    <property type="project" value="TreeGrafter"/>
</dbReference>
<dbReference type="CDD" id="cd05802">
    <property type="entry name" value="GlmM"/>
    <property type="match status" value="1"/>
</dbReference>
<sequence length="443" mass="47589">MTRQYFGTDGIRGTVGQSPITADFVLRLAHAVGRVLKRSEARPTVLIGKDTRISGYMLESALESGFNSAGVDVVLLGPLPTPGVAYLTRAQRASLGVVISASHNPFDDNGIKFFSAQGTKLSDDWERDVEAVLAMEPVWVDSAHLGRSRRLDDAAGRYIEFCKSTFANNLTLKGMRIVVDAAHGAAYNIAPKVFHELGAEVIAIGCAPDGLNINRGVGATHPEALVEAVKAHRADMGVALDGDADRLQIVDAQGRLYNGDELLYLMVDDRLRRGEAVPGVVGTLMTNMAVELALIARGVTFVRAKVGDRYVLEELEKNQWLLGGEGSGHLLALDKHSTGDGLISALQVLQTVVRSGQSLSTLVKEVVLFPQTMINVRLQPGQDWKASPQLAPETRAVEAELGQSGRVLIRASGTEPLVRVMVEARDAVQAKLCAQRIAKTLTA</sequence>
<keyword evidence="3 6" id="KW-0479">Metal-binding</keyword>
<dbReference type="PRINTS" id="PR00509">
    <property type="entry name" value="PGMPMM"/>
</dbReference>
<dbReference type="Proteomes" id="UP000190750">
    <property type="component" value="Unassembled WGS sequence"/>
</dbReference>
<dbReference type="NCBIfam" id="TIGR01455">
    <property type="entry name" value="glmM"/>
    <property type="match status" value="1"/>
</dbReference>
<evidence type="ECO:0000259" key="11">
    <source>
        <dbReference type="Pfam" id="PF02879"/>
    </source>
</evidence>
<dbReference type="Pfam" id="PF02879">
    <property type="entry name" value="PGM_PMM_II"/>
    <property type="match status" value="1"/>
</dbReference>
<dbReference type="AlphaFoldDB" id="A0A1T1AN84"/>
<comment type="cofactor">
    <cofactor evidence="6">
        <name>Mg(2+)</name>
        <dbReference type="ChEBI" id="CHEBI:18420"/>
    </cofactor>
    <text evidence="6">Binds 1 Mg(2+) ion per subunit.</text>
</comment>
<dbReference type="STRING" id="28066.RF819_00915"/>
<evidence type="ECO:0000256" key="7">
    <source>
        <dbReference type="RuleBase" id="RU004326"/>
    </source>
</evidence>
<dbReference type="SUPFAM" id="SSF55957">
    <property type="entry name" value="Phosphoglucomutase, C-terminal domain"/>
    <property type="match status" value="1"/>
</dbReference>
<feature type="active site" description="Phosphoserine intermediate" evidence="6">
    <location>
        <position position="102"/>
    </location>
</feature>
<dbReference type="HAMAP" id="MF_01554_B">
    <property type="entry name" value="GlmM_B"/>
    <property type="match status" value="1"/>
</dbReference>
<feature type="domain" description="Alpha-D-phosphohexomutase C-terminal" evidence="9">
    <location>
        <begin position="373"/>
        <end position="439"/>
    </location>
</feature>
<evidence type="ECO:0000313" key="13">
    <source>
        <dbReference type="EMBL" id="OOV05455.1"/>
    </source>
</evidence>
<dbReference type="FunFam" id="3.30.310.50:FF:000001">
    <property type="entry name" value="Phosphoglucosamine mutase"/>
    <property type="match status" value="1"/>
</dbReference>
<reference evidence="13 14" key="1">
    <citation type="submission" date="2017-01" db="EMBL/GenBank/DDBJ databases">
        <title>Genome sequencing of Rhodoferax fermentans JCM 7819.</title>
        <authorList>
            <person name="Kim Y.J."/>
            <person name="Farh M.E.-A."/>
            <person name="Yang D.-C."/>
        </authorList>
    </citation>
    <scope>NUCLEOTIDE SEQUENCE [LARGE SCALE GENOMIC DNA]</scope>
    <source>
        <strain evidence="13 14">JCM 7819</strain>
    </source>
</reference>
<evidence type="ECO:0000256" key="6">
    <source>
        <dbReference type="HAMAP-Rule" id="MF_01554"/>
    </source>
</evidence>
<dbReference type="GO" id="GO:0008966">
    <property type="term" value="F:phosphoglucosamine mutase activity"/>
    <property type="evidence" value="ECO:0007669"/>
    <property type="project" value="UniProtKB-UniRule"/>
</dbReference>
<dbReference type="InterPro" id="IPR050060">
    <property type="entry name" value="Phosphoglucosamine_mutase"/>
</dbReference>
<comment type="caution">
    <text evidence="13">The sequence shown here is derived from an EMBL/GenBank/DDBJ whole genome shotgun (WGS) entry which is preliminary data.</text>
</comment>
<dbReference type="InterPro" id="IPR005846">
    <property type="entry name" value="A-D-PHexomutase_a/b/a-III"/>
</dbReference>
<dbReference type="InterPro" id="IPR016066">
    <property type="entry name" value="A-D-PHexomutase_CS"/>
</dbReference>
<evidence type="ECO:0000259" key="10">
    <source>
        <dbReference type="Pfam" id="PF02878"/>
    </source>
</evidence>
<comment type="PTM">
    <text evidence="6">Activated by phosphorylation.</text>
</comment>
<dbReference type="PANTHER" id="PTHR42946:SF1">
    <property type="entry name" value="PHOSPHOGLUCOMUTASE (ALPHA-D-GLUCOSE-1,6-BISPHOSPHATE-DEPENDENT)"/>
    <property type="match status" value="1"/>
</dbReference>
<dbReference type="Pfam" id="PF02880">
    <property type="entry name" value="PGM_PMM_III"/>
    <property type="match status" value="1"/>
</dbReference>
<evidence type="ECO:0000256" key="3">
    <source>
        <dbReference type="ARBA" id="ARBA00022723"/>
    </source>
</evidence>
<keyword evidence="5 6" id="KW-0413">Isomerase</keyword>
<protein>
    <recommendedName>
        <fullName evidence="6 8">Phosphoglucosamine mutase</fullName>
        <ecNumber evidence="6 8">5.4.2.10</ecNumber>
    </recommendedName>
</protein>
<feature type="domain" description="Alpha-D-phosphohexomutase alpha/beta/alpha" evidence="11">
    <location>
        <begin position="157"/>
        <end position="254"/>
    </location>
</feature>
<feature type="domain" description="Alpha-D-phosphohexomutase alpha/beta/alpha" evidence="12">
    <location>
        <begin position="258"/>
        <end position="366"/>
    </location>
</feature>
<dbReference type="InterPro" id="IPR005845">
    <property type="entry name" value="A-D-PHexomutase_a/b/a-II"/>
</dbReference>
<dbReference type="InterPro" id="IPR016055">
    <property type="entry name" value="A-D-PHexomutase_a/b/a-I/II/III"/>
</dbReference>
<feature type="modified residue" description="Phosphoserine" evidence="6">
    <location>
        <position position="102"/>
    </location>
</feature>
<feature type="binding site" description="via phosphate group" evidence="6">
    <location>
        <position position="102"/>
    </location>
    <ligand>
        <name>Mg(2+)</name>
        <dbReference type="ChEBI" id="CHEBI:18420"/>
    </ligand>
</feature>
<dbReference type="FunFam" id="3.40.120.10:FF:000001">
    <property type="entry name" value="Phosphoglucosamine mutase"/>
    <property type="match status" value="1"/>
</dbReference>
<dbReference type="NCBIfam" id="NF008139">
    <property type="entry name" value="PRK10887.1"/>
    <property type="match status" value="1"/>
</dbReference>
<feature type="binding site" evidence="6">
    <location>
        <position position="241"/>
    </location>
    <ligand>
        <name>Mg(2+)</name>
        <dbReference type="ChEBI" id="CHEBI:18420"/>
    </ligand>
</feature>
<comment type="function">
    <text evidence="6 8">Catalyzes the conversion of glucosamine-6-phosphate to glucosamine-1-phosphate.</text>
</comment>
<dbReference type="GO" id="GO:0000287">
    <property type="term" value="F:magnesium ion binding"/>
    <property type="evidence" value="ECO:0007669"/>
    <property type="project" value="UniProtKB-UniRule"/>
</dbReference>
<name>A0A1T1AN84_RHOFE</name>
<organism evidence="13 14">
    <name type="scientific">Rhodoferax fermentans</name>
    <dbReference type="NCBI Taxonomy" id="28066"/>
    <lineage>
        <taxon>Bacteria</taxon>
        <taxon>Pseudomonadati</taxon>
        <taxon>Pseudomonadota</taxon>
        <taxon>Betaproteobacteria</taxon>
        <taxon>Burkholderiales</taxon>
        <taxon>Comamonadaceae</taxon>
        <taxon>Rhodoferax</taxon>
    </lineage>
</organism>
<evidence type="ECO:0000259" key="9">
    <source>
        <dbReference type="Pfam" id="PF00408"/>
    </source>
</evidence>
<dbReference type="Pfam" id="PF02878">
    <property type="entry name" value="PGM_PMM_I"/>
    <property type="match status" value="1"/>
</dbReference>
<dbReference type="OrthoDB" id="9803322at2"/>
<accession>A0A1T1AN84</accession>
<proteinExistence type="inferred from homology"/>
<evidence type="ECO:0000256" key="1">
    <source>
        <dbReference type="ARBA" id="ARBA00010231"/>
    </source>
</evidence>
<dbReference type="InterPro" id="IPR006352">
    <property type="entry name" value="GlmM_bact"/>
</dbReference>
<dbReference type="GO" id="GO:0004615">
    <property type="term" value="F:phosphomannomutase activity"/>
    <property type="evidence" value="ECO:0007669"/>
    <property type="project" value="TreeGrafter"/>
</dbReference>
<feature type="binding site" evidence="6">
    <location>
        <position position="243"/>
    </location>
    <ligand>
        <name>Mg(2+)</name>
        <dbReference type="ChEBI" id="CHEBI:18420"/>
    </ligand>
</feature>
<keyword evidence="4 6" id="KW-0460">Magnesium</keyword>
<dbReference type="GO" id="GO:0005975">
    <property type="term" value="P:carbohydrate metabolic process"/>
    <property type="evidence" value="ECO:0007669"/>
    <property type="project" value="InterPro"/>
</dbReference>
<dbReference type="InterPro" id="IPR005841">
    <property type="entry name" value="Alpha-D-phosphohexomutase_SF"/>
</dbReference>
<dbReference type="EC" id="5.4.2.10" evidence="6 8"/>
<evidence type="ECO:0000259" key="12">
    <source>
        <dbReference type="Pfam" id="PF02880"/>
    </source>
</evidence>
<comment type="catalytic activity">
    <reaction evidence="6 8">
        <text>alpha-D-glucosamine 1-phosphate = D-glucosamine 6-phosphate</text>
        <dbReference type="Rhea" id="RHEA:23424"/>
        <dbReference type="ChEBI" id="CHEBI:58516"/>
        <dbReference type="ChEBI" id="CHEBI:58725"/>
        <dbReference type="EC" id="5.4.2.10"/>
    </reaction>
</comment>
<evidence type="ECO:0000256" key="4">
    <source>
        <dbReference type="ARBA" id="ARBA00022842"/>
    </source>
</evidence>
<feature type="domain" description="Alpha-D-phosphohexomutase alpha/beta/alpha" evidence="10">
    <location>
        <begin position="3"/>
        <end position="133"/>
    </location>
</feature>
<dbReference type="Gene3D" id="3.40.120.10">
    <property type="entry name" value="Alpha-D-Glucose-1,6-Bisphosphate, subunit A, domain 3"/>
    <property type="match status" value="3"/>
</dbReference>
<feature type="binding site" evidence="6">
    <location>
        <position position="245"/>
    </location>
    <ligand>
        <name>Mg(2+)</name>
        <dbReference type="ChEBI" id="CHEBI:18420"/>
    </ligand>
</feature>
<dbReference type="InterPro" id="IPR036900">
    <property type="entry name" value="A-D-PHexomutase_C_sf"/>
</dbReference>
<dbReference type="GO" id="GO:0005829">
    <property type="term" value="C:cytosol"/>
    <property type="evidence" value="ECO:0007669"/>
    <property type="project" value="TreeGrafter"/>
</dbReference>
<dbReference type="GO" id="GO:0006048">
    <property type="term" value="P:UDP-N-acetylglucosamine biosynthetic process"/>
    <property type="evidence" value="ECO:0007669"/>
    <property type="project" value="TreeGrafter"/>
</dbReference>